<dbReference type="Proteomes" id="UP001191082">
    <property type="component" value="Unassembled WGS sequence"/>
</dbReference>
<dbReference type="SUPFAM" id="SSF48371">
    <property type="entry name" value="ARM repeat"/>
    <property type="match status" value="1"/>
</dbReference>
<name>A0ABY2XE92_9RHOB</name>
<evidence type="ECO:0008006" key="3">
    <source>
        <dbReference type="Google" id="ProtNLM"/>
    </source>
</evidence>
<evidence type="ECO:0000313" key="2">
    <source>
        <dbReference type="Proteomes" id="UP001191082"/>
    </source>
</evidence>
<evidence type="ECO:0000313" key="1">
    <source>
        <dbReference type="EMBL" id="TMV14788.1"/>
    </source>
</evidence>
<dbReference type="Gene3D" id="1.25.40.290">
    <property type="entry name" value="ARM repeat domains"/>
    <property type="match status" value="1"/>
</dbReference>
<organism evidence="1 2">
    <name type="scientific">Arenibacterium halophilum</name>
    <dbReference type="NCBI Taxonomy" id="2583821"/>
    <lineage>
        <taxon>Bacteria</taxon>
        <taxon>Pseudomonadati</taxon>
        <taxon>Pseudomonadota</taxon>
        <taxon>Alphaproteobacteria</taxon>
        <taxon>Rhodobacterales</taxon>
        <taxon>Paracoccaceae</taxon>
        <taxon>Arenibacterium</taxon>
    </lineage>
</organism>
<dbReference type="InterPro" id="IPR016024">
    <property type="entry name" value="ARM-type_fold"/>
</dbReference>
<comment type="caution">
    <text evidence="1">The sequence shown here is derived from an EMBL/GenBank/DDBJ whole genome shotgun (WGS) entry which is preliminary data.</text>
</comment>
<accession>A0ABY2XE92</accession>
<protein>
    <recommendedName>
        <fullName evidence="3">3-methyladenine DNA glycosylase AlkC</fullName>
    </recommendedName>
</protein>
<keyword evidence="2" id="KW-1185">Reference proteome</keyword>
<dbReference type="RefSeq" id="WP_138862141.1">
    <property type="nucleotide sequence ID" value="NZ_VCPC01000001.1"/>
</dbReference>
<sequence length="371" mass="40964">MASGYSLKDQLFNADTVGYLAGLFAADPNFDAPEFTAQVLAGFPSRELKQRIDWIAVCLAEQIGVDLPRAAPLLRAALPPPLDPTLKDDDFGRFIFASLGEYVVLAGLDGHPDLALDLIEDITQRFSMEYAVRPFLARYPDLVLARFARWADHPNYHVRRLVSEGSRPRLPWGAGVGLSPEATLPLLDTMHGDDARFVTRSVANHLNDIAKTHPDLVLERLARWRNEGRQDARELRWMVNHALRGLVKAGHPEAMAMLGYAADVALNCTVTVPPRVRIGDVLALECSLTAARKTPVLVDYIVWFARDGGAPRRKVFKLKTGTIMPGTPLVLTKGHRMKGDATTFRLTPGAHAVEIQVNGQVRARAEFTLQP</sequence>
<dbReference type="EMBL" id="VCPC01000001">
    <property type="protein sequence ID" value="TMV14788.1"/>
    <property type="molecule type" value="Genomic_DNA"/>
</dbReference>
<proteinExistence type="predicted"/>
<gene>
    <name evidence="1" type="ORF">FGK64_02075</name>
</gene>
<reference evidence="1 2" key="1">
    <citation type="submission" date="2019-05" db="EMBL/GenBank/DDBJ databases">
        <title>Marivita sp. nov. isolated from sea sediment.</title>
        <authorList>
            <person name="Kim W."/>
        </authorList>
    </citation>
    <scope>NUCLEOTIDE SEQUENCE [LARGE SCALE GENOMIC DNA]</scope>
    <source>
        <strain evidence="1 2">CAU 1492</strain>
    </source>
</reference>